<keyword evidence="4" id="KW-1185">Reference proteome</keyword>
<feature type="region of interest" description="Disordered" evidence="1">
    <location>
        <begin position="657"/>
        <end position="685"/>
    </location>
</feature>
<evidence type="ECO:0000313" key="3">
    <source>
        <dbReference type="EMBL" id="KAF2479433.1"/>
    </source>
</evidence>
<feature type="region of interest" description="Disordered" evidence="1">
    <location>
        <begin position="94"/>
        <end position="123"/>
    </location>
</feature>
<dbReference type="GO" id="GO:0005634">
    <property type="term" value="C:nucleus"/>
    <property type="evidence" value="ECO:0007669"/>
    <property type="project" value="TreeGrafter"/>
</dbReference>
<proteinExistence type="predicted"/>
<dbReference type="PANTHER" id="PTHR39463">
    <property type="entry name" value="MEDUSA"/>
    <property type="match status" value="1"/>
</dbReference>
<dbReference type="CDD" id="cd00603">
    <property type="entry name" value="IPT_PCSR"/>
    <property type="match status" value="1"/>
</dbReference>
<dbReference type="AlphaFoldDB" id="A0A6A6PIS8"/>
<evidence type="ECO:0000259" key="2">
    <source>
        <dbReference type="Pfam" id="PF23305"/>
    </source>
</evidence>
<feature type="region of interest" description="Disordered" evidence="1">
    <location>
        <begin position="258"/>
        <end position="319"/>
    </location>
</feature>
<feature type="compositionally biased region" description="Polar residues" evidence="1">
    <location>
        <begin position="747"/>
        <end position="756"/>
    </location>
</feature>
<dbReference type="RefSeq" id="XP_033586003.1">
    <property type="nucleotide sequence ID" value="XM_033738329.1"/>
</dbReference>
<name>A0A6A6PIS8_9PEZI</name>
<accession>A0A6A6PIS8</accession>
<feature type="region of interest" description="Disordered" evidence="1">
    <location>
        <begin position="594"/>
        <end position="620"/>
    </location>
</feature>
<evidence type="ECO:0000256" key="1">
    <source>
        <dbReference type="SAM" id="MobiDB-lite"/>
    </source>
</evidence>
<organism evidence="3 4">
    <name type="scientific">Neohortaea acidophila</name>
    <dbReference type="NCBI Taxonomy" id="245834"/>
    <lineage>
        <taxon>Eukaryota</taxon>
        <taxon>Fungi</taxon>
        <taxon>Dikarya</taxon>
        <taxon>Ascomycota</taxon>
        <taxon>Pezizomycotina</taxon>
        <taxon>Dothideomycetes</taxon>
        <taxon>Dothideomycetidae</taxon>
        <taxon>Mycosphaerellales</taxon>
        <taxon>Teratosphaeriaceae</taxon>
        <taxon>Neohortaea</taxon>
    </lineage>
</organism>
<dbReference type="OrthoDB" id="1751210at2759"/>
<dbReference type="PANTHER" id="PTHR39463:SF1">
    <property type="entry name" value="MEDUSA"/>
    <property type="match status" value="1"/>
</dbReference>
<feature type="compositionally biased region" description="Low complexity" evidence="1">
    <location>
        <begin position="609"/>
        <end position="620"/>
    </location>
</feature>
<feature type="region of interest" description="Disordered" evidence="1">
    <location>
        <begin position="699"/>
        <end position="756"/>
    </location>
</feature>
<feature type="region of interest" description="Disordered" evidence="1">
    <location>
        <begin position="351"/>
        <end position="372"/>
    </location>
</feature>
<reference evidence="3" key="1">
    <citation type="journal article" date="2020" name="Stud. Mycol.">
        <title>101 Dothideomycetes genomes: a test case for predicting lifestyles and emergence of pathogens.</title>
        <authorList>
            <person name="Haridas S."/>
            <person name="Albert R."/>
            <person name="Binder M."/>
            <person name="Bloem J."/>
            <person name="Labutti K."/>
            <person name="Salamov A."/>
            <person name="Andreopoulos B."/>
            <person name="Baker S."/>
            <person name="Barry K."/>
            <person name="Bills G."/>
            <person name="Bluhm B."/>
            <person name="Cannon C."/>
            <person name="Castanera R."/>
            <person name="Culley D."/>
            <person name="Daum C."/>
            <person name="Ezra D."/>
            <person name="Gonzalez J."/>
            <person name="Henrissat B."/>
            <person name="Kuo A."/>
            <person name="Liang C."/>
            <person name="Lipzen A."/>
            <person name="Lutzoni F."/>
            <person name="Magnuson J."/>
            <person name="Mondo S."/>
            <person name="Nolan M."/>
            <person name="Ohm R."/>
            <person name="Pangilinan J."/>
            <person name="Park H.-J."/>
            <person name="Ramirez L."/>
            <person name="Alfaro M."/>
            <person name="Sun H."/>
            <person name="Tritt A."/>
            <person name="Yoshinaga Y."/>
            <person name="Zwiers L.-H."/>
            <person name="Turgeon B."/>
            <person name="Goodwin S."/>
            <person name="Spatafora J."/>
            <person name="Crous P."/>
            <person name="Grigoriev I."/>
        </authorList>
    </citation>
    <scope>NUCLEOTIDE SEQUENCE</scope>
    <source>
        <strain evidence="3">CBS 113389</strain>
    </source>
</reference>
<feature type="domain" description="DUF7082" evidence="2">
    <location>
        <begin position="427"/>
        <end position="580"/>
    </location>
</feature>
<dbReference type="GeneID" id="54479331"/>
<gene>
    <name evidence="3" type="ORF">BDY17DRAFT_38429</name>
</gene>
<dbReference type="InterPro" id="IPR055509">
    <property type="entry name" value="DUF7082"/>
</dbReference>
<sequence>MHSQLRRRDSKAAIALDRGDSNPFAANESYQVYQDFGPLAHSEPRGQAVPMSEYEKTPTFGVYEYHTARRPSPAHDYRSFAATYQAYPASYGGPPSQVPSGLPQLAATSHTPTAHQYSPHDPSHYAPQNVQYSGYVDTTAASRPLPEVISYSPVHGQAGTKVTIRLRSGHDLDSPSMTPVIMFGQKRCPGFLSRTTSQPSTSFDYSLTTEAPPLTPTSTPSPQFPLVLTFEDSSVNGQALSTEFGKFTYLDDATFQQPIHSTPRTGTMRKRKLDAEASPRRSPTKKPSMHNLSAAAGAYRQPAPSSPVQLRNAGEPYSHTRRFSGPDFQQQTFQQPPHKLRAARSMYFPSAQPTPSLHAPPTPTWSQMGDPQQQGRLYGMNKTSIVPLPSPNPSLVRTSTLQQSPTMPSAAIAQPQFNPYAMMYPSKAALKLEGDLNSMTYKWTAEEWEAGRRLVQFRRSQQGSTISASFEAVTLEDRIPNSICVSCIWWAEKEECFVTSVDTISLLESLVSVRFTVEEKNRIRRNLEGFRPLTVSKTKQDSDDFFKLIMGFPNPKPRNIEKDVKVFPWRILATALKKIIGKYSASYASTAGALHGPGQPEHQQQRLLASPLSTSSGSAASHGQAYASSMASAYPMNPMATTGLGIVGLSQPTMGGPPLSDLRMTPVNQSTTWRVSPHHYSGQHMSERAAPWELSDAFAQPSPQIGLPTPSMPTSRPPQLPFSAHHQHPPALSLPLTPRFVPLENYGGQNQQTSNA</sequence>
<dbReference type="Proteomes" id="UP000799767">
    <property type="component" value="Unassembled WGS sequence"/>
</dbReference>
<feature type="compositionally biased region" description="Polar residues" evidence="1">
    <location>
        <begin position="106"/>
        <end position="116"/>
    </location>
</feature>
<protein>
    <recommendedName>
        <fullName evidence="2">DUF7082 domain-containing protein</fullName>
    </recommendedName>
</protein>
<dbReference type="Pfam" id="PF23305">
    <property type="entry name" value="DUF7082"/>
    <property type="match status" value="1"/>
</dbReference>
<evidence type="ECO:0000313" key="4">
    <source>
        <dbReference type="Proteomes" id="UP000799767"/>
    </source>
</evidence>
<dbReference type="EMBL" id="MU001641">
    <property type="protein sequence ID" value="KAF2479433.1"/>
    <property type="molecule type" value="Genomic_DNA"/>
</dbReference>